<proteinExistence type="predicted"/>
<keyword evidence="5" id="KW-1185">Reference proteome</keyword>
<dbReference type="Pfam" id="PF21787">
    <property type="entry name" value="TNP-like_RNaseH_N"/>
    <property type="match status" value="1"/>
</dbReference>
<feature type="domain" description="Transposable element P transposase-like RNase H" evidence="2">
    <location>
        <begin position="181"/>
        <end position="233"/>
    </location>
</feature>
<organism evidence="4 5">
    <name type="scientific">Tenebrio molitor</name>
    <name type="common">Yellow mealworm beetle</name>
    <dbReference type="NCBI Taxonomy" id="7067"/>
    <lineage>
        <taxon>Eukaryota</taxon>
        <taxon>Metazoa</taxon>
        <taxon>Ecdysozoa</taxon>
        <taxon>Arthropoda</taxon>
        <taxon>Hexapoda</taxon>
        <taxon>Insecta</taxon>
        <taxon>Pterygota</taxon>
        <taxon>Neoptera</taxon>
        <taxon>Endopterygota</taxon>
        <taxon>Coleoptera</taxon>
        <taxon>Polyphaga</taxon>
        <taxon>Cucujiformia</taxon>
        <taxon>Tenebrionidae</taxon>
        <taxon>Tenebrio</taxon>
    </lineage>
</organism>
<feature type="domain" description="THAP9-like helix-turn-helix" evidence="1">
    <location>
        <begin position="113"/>
        <end position="173"/>
    </location>
</feature>
<sequence>MLLTRREMFEVWRQGKTLQQKNLSVLKFVSSKLSVEEFTDDEEYNPIKKKTRWAREPPPIAQCWQLRFVTRRQFRICQRRSNNIKKWQIRDEDEKKQVKEKKQRLIETLIVEQDILPDSMQELIRRKLTSKGKYTQDLRSFALTPHFYSPNAYRYVRKHWEQLLPHPGTLRKWYKVVDACPGFTKEALDCISLRTADSKPVLANLVFDEMVIREQLIWSEGRFIGGVNLGIQEDERIIINLRNPFTLFEDLNKKGLEFLLTYKLSQDFLETFFGAIRSRGGFNNNPNCLQFKTAYRQLLLRYEIKELDNGNCSFDGVQILHTSSKSVDNSSEVNTDVEINPEEIDEDIILSTFYELTHYVEGVVDYIAGFVAKKLKTKFEFVFKIWRGVMRRCHF</sequence>
<dbReference type="EMBL" id="JABDTM020020713">
    <property type="protein sequence ID" value="KAH0816921.1"/>
    <property type="molecule type" value="Genomic_DNA"/>
</dbReference>
<dbReference type="InterPro" id="IPR048365">
    <property type="entry name" value="TNP-like_RNaseH_N"/>
</dbReference>
<dbReference type="PANTHER" id="PTHR47577:SF2">
    <property type="entry name" value="THAP DOMAIN CONTAINING 9"/>
    <property type="match status" value="1"/>
</dbReference>
<evidence type="ECO:0000259" key="2">
    <source>
        <dbReference type="Pfam" id="PF21787"/>
    </source>
</evidence>
<protein>
    <submittedName>
        <fullName evidence="4">Uncharacterized protein</fullName>
    </submittedName>
</protein>
<dbReference type="InterPro" id="IPR048367">
    <property type="entry name" value="TNP-like_RNaseH_C"/>
</dbReference>
<evidence type="ECO:0000313" key="5">
    <source>
        <dbReference type="Proteomes" id="UP000719412"/>
    </source>
</evidence>
<evidence type="ECO:0000259" key="3">
    <source>
        <dbReference type="Pfam" id="PF21789"/>
    </source>
</evidence>
<feature type="domain" description="Transposable element P transposase-like RNase H C-terminal" evidence="3">
    <location>
        <begin position="262"/>
        <end position="296"/>
    </location>
</feature>
<dbReference type="PANTHER" id="PTHR47577">
    <property type="entry name" value="THAP DOMAIN-CONTAINING PROTEIN 6"/>
    <property type="match status" value="1"/>
</dbReference>
<dbReference type="Proteomes" id="UP000719412">
    <property type="component" value="Unassembled WGS sequence"/>
</dbReference>
<dbReference type="InterPro" id="IPR021896">
    <property type="entry name" value="THAP9-like_HTH"/>
</dbReference>
<accession>A0A8J6LL59</accession>
<comment type="caution">
    <text evidence="4">The sequence shown here is derived from an EMBL/GenBank/DDBJ whole genome shotgun (WGS) entry which is preliminary data.</text>
</comment>
<reference evidence="4" key="2">
    <citation type="submission" date="2021-08" db="EMBL/GenBank/DDBJ databases">
        <authorList>
            <person name="Eriksson T."/>
        </authorList>
    </citation>
    <scope>NUCLEOTIDE SEQUENCE</scope>
    <source>
        <strain evidence="4">Stoneville</strain>
        <tissue evidence="4">Whole head</tissue>
    </source>
</reference>
<name>A0A8J6LL59_TENMO</name>
<gene>
    <name evidence="4" type="ORF">GEV33_005869</name>
</gene>
<reference evidence="4" key="1">
    <citation type="journal article" date="2020" name="J Insects Food Feed">
        <title>The yellow mealworm (Tenebrio molitor) genome: a resource for the emerging insects as food and feed industry.</title>
        <authorList>
            <person name="Eriksson T."/>
            <person name="Andere A."/>
            <person name="Kelstrup H."/>
            <person name="Emery V."/>
            <person name="Picard C."/>
        </authorList>
    </citation>
    <scope>NUCLEOTIDE SEQUENCE</scope>
    <source>
        <strain evidence="4">Stoneville</strain>
        <tissue evidence="4">Whole head</tissue>
    </source>
</reference>
<dbReference type="AlphaFoldDB" id="A0A8J6LL59"/>
<dbReference type="Pfam" id="PF12017">
    <property type="entry name" value="Tnp_P_element"/>
    <property type="match status" value="1"/>
</dbReference>
<dbReference type="Pfam" id="PF21789">
    <property type="entry name" value="TNP-like_RNaseH_C"/>
    <property type="match status" value="1"/>
</dbReference>
<evidence type="ECO:0000259" key="1">
    <source>
        <dbReference type="Pfam" id="PF12017"/>
    </source>
</evidence>
<evidence type="ECO:0000313" key="4">
    <source>
        <dbReference type="EMBL" id="KAH0816921.1"/>
    </source>
</evidence>